<proteinExistence type="predicted"/>
<comment type="caution">
    <text evidence="3">The sequence shown here is derived from an EMBL/GenBank/DDBJ whole genome shotgun (WGS) entry which is preliminary data.</text>
</comment>
<keyword evidence="4" id="KW-1185">Reference proteome</keyword>
<sequence>MIGILVAEHRPVVRRGLVASLEGEAGLKVVAEVDTGEAVLPAVLEHRPETAVVDLDLPGADGFAVALGLHERVRGHLMEMIDNGR</sequence>
<feature type="modified residue" description="4-aspartylphosphate" evidence="1">
    <location>
        <position position="54"/>
    </location>
</feature>
<dbReference type="Pfam" id="PF00072">
    <property type="entry name" value="Response_reg"/>
    <property type="match status" value="1"/>
</dbReference>
<protein>
    <submittedName>
        <fullName evidence="3">Response regulator transcription factor</fullName>
    </submittedName>
</protein>
<evidence type="ECO:0000313" key="4">
    <source>
        <dbReference type="Proteomes" id="UP001597024"/>
    </source>
</evidence>
<dbReference type="InterPro" id="IPR001789">
    <property type="entry name" value="Sig_transdc_resp-reg_receiver"/>
</dbReference>
<reference evidence="4" key="1">
    <citation type="journal article" date="2019" name="Int. J. Syst. Evol. Microbiol.">
        <title>The Global Catalogue of Microorganisms (GCM) 10K type strain sequencing project: providing services to taxonomists for standard genome sequencing and annotation.</title>
        <authorList>
            <consortium name="The Broad Institute Genomics Platform"/>
            <consortium name="The Broad Institute Genome Sequencing Center for Infectious Disease"/>
            <person name="Wu L."/>
            <person name="Ma J."/>
        </authorList>
    </citation>
    <scope>NUCLEOTIDE SEQUENCE [LARGE SCALE GENOMIC DNA]</scope>
    <source>
        <strain evidence="4">CCUG 62974</strain>
    </source>
</reference>
<evidence type="ECO:0000259" key="2">
    <source>
        <dbReference type="PROSITE" id="PS50110"/>
    </source>
</evidence>
<dbReference type="Proteomes" id="UP001597024">
    <property type="component" value="Unassembled WGS sequence"/>
</dbReference>
<accession>A0ABW3DRH4</accession>
<evidence type="ECO:0000256" key="1">
    <source>
        <dbReference type="PROSITE-ProRule" id="PRU00169"/>
    </source>
</evidence>
<evidence type="ECO:0000313" key="3">
    <source>
        <dbReference type="EMBL" id="MFD0886458.1"/>
    </source>
</evidence>
<name>A0ABW3DRH4_9ACTN</name>
<organism evidence="3 4">
    <name type="scientific">Streptosporangium algeriense</name>
    <dbReference type="NCBI Taxonomy" id="1682748"/>
    <lineage>
        <taxon>Bacteria</taxon>
        <taxon>Bacillati</taxon>
        <taxon>Actinomycetota</taxon>
        <taxon>Actinomycetes</taxon>
        <taxon>Streptosporangiales</taxon>
        <taxon>Streptosporangiaceae</taxon>
        <taxon>Streptosporangium</taxon>
    </lineage>
</organism>
<dbReference type="Gene3D" id="3.40.50.2300">
    <property type="match status" value="1"/>
</dbReference>
<dbReference type="EMBL" id="JBHTHX010000616">
    <property type="protein sequence ID" value="MFD0886458.1"/>
    <property type="molecule type" value="Genomic_DNA"/>
</dbReference>
<dbReference type="SUPFAM" id="SSF52172">
    <property type="entry name" value="CheY-like"/>
    <property type="match status" value="1"/>
</dbReference>
<gene>
    <name evidence="3" type="ORF">ACFQ08_18090</name>
</gene>
<dbReference type="InterPro" id="IPR011006">
    <property type="entry name" value="CheY-like_superfamily"/>
</dbReference>
<feature type="domain" description="Response regulatory" evidence="2">
    <location>
        <begin position="3"/>
        <end position="85"/>
    </location>
</feature>
<keyword evidence="1" id="KW-0597">Phosphoprotein</keyword>
<dbReference type="PROSITE" id="PS50110">
    <property type="entry name" value="RESPONSE_REGULATORY"/>
    <property type="match status" value="1"/>
</dbReference>